<evidence type="ECO:0000313" key="11">
    <source>
        <dbReference type="EMBL" id="VDL72117.1"/>
    </source>
</evidence>
<evidence type="ECO:0000256" key="1">
    <source>
        <dbReference type="ARBA" id="ARBA00011467"/>
    </source>
</evidence>
<feature type="domain" description="Helicase C-terminal" evidence="10">
    <location>
        <begin position="319"/>
        <end position="487"/>
    </location>
</feature>
<evidence type="ECO:0000256" key="4">
    <source>
        <dbReference type="ARBA" id="ARBA00022776"/>
    </source>
</evidence>
<dbReference type="GO" id="GO:0007131">
    <property type="term" value="P:reciprocal meiotic recombination"/>
    <property type="evidence" value="ECO:0007669"/>
    <property type="project" value="TreeGrafter"/>
</dbReference>
<evidence type="ECO:0000256" key="5">
    <source>
        <dbReference type="ARBA" id="ARBA00022801"/>
    </source>
</evidence>
<dbReference type="Proteomes" id="UP000271162">
    <property type="component" value="Unassembled WGS sequence"/>
</dbReference>
<evidence type="ECO:0000256" key="2">
    <source>
        <dbReference type="ARBA" id="ARBA00015341"/>
    </source>
</evidence>
<dbReference type="InterPro" id="IPR049730">
    <property type="entry name" value="SNF2/RAD54-like_C"/>
</dbReference>
<dbReference type="EMBL" id="UYSL01020018">
    <property type="protein sequence ID" value="VDL72117.1"/>
    <property type="molecule type" value="Genomic_DNA"/>
</dbReference>
<dbReference type="Pfam" id="PF00271">
    <property type="entry name" value="Helicase_C"/>
    <property type="match status" value="1"/>
</dbReference>
<dbReference type="STRING" id="27835.A0A158QYI3"/>
<gene>
    <name evidence="11" type="ORF">NBR_LOCUS8528</name>
</gene>
<dbReference type="SMART" id="SM00490">
    <property type="entry name" value="HELICc"/>
    <property type="match status" value="1"/>
</dbReference>
<dbReference type="GO" id="GO:0016787">
    <property type="term" value="F:hydrolase activity"/>
    <property type="evidence" value="ECO:0007669"/>
    <property type="project" value="UniProtKB-KW"/>
</dbReference>
<evidence type="ECO:0000256" key="8">
    <source>
        <dbReference type="ARBA" id="ARBA00029956"/>
    </source>
</evidence>
<organism evidence="13">
    <name type="scientific">Nippostrongylus brasiliensis</name>
    <name type="common">Rat hookworm</name>
    <dbReference type="NCBI Taxonomy" id="27835"/>
    <lineage>
        <taxon>Eukaryota</taxon>
        <taxon>Metazoa</taxon>
        <taxon>Ecdysozoa</taxon>
        <taxon>Nematoda</taxon>
        <taxon>Chromadorea</taxon>
        <taxon>Rhabditida</taxon>
        <taxon>Rhabditina</taxon>
        <taxon>Rhabditomorpha</taxon>
        <taxon>Strongyloidea</taxon>
        <taxon>Heligmosomidae</taxon>
        <taxon>Nippostrongylus</taxon>
    </lineage>
</organism>
<dbReference type="GO" id="GO:0005524">
    <property type="term" value="F:ATP binding"/>
    <property type="evidence" value="ECO:0007669"/>
    <property type="project" value="InterPro"/>
</dbReference>
<reference evidence="11 12" key="2">
    <citation type="submission" date="2018-11" db="EMBL/GenBank/DDBJ databases">
        <authorList>
            <consortium name="Pathogen Informatics"/>
        </authorList>
    </citation>
    <scope>NUCLEOTIDE SEQUENCE [LARGE SCALE GENOMIC DNA]</scope>
</reference>
<evidence type="ECO:0000256" key="6">
    <source>
        <dbReference type="ARBA" id="ARBA00023306"/>
    </source>
</evidence>
<evidence type="ECO:0000256" key="3">
    <source>
        <dbReference type="ARBA" id="ARBA00022618"/>
    </source>
</evidence>
<dbReference type="CDD" id="cd18793">
    <property type="entry name" value="SF2_C_SNF"/>
    <property type="match status" value="1"/>
</dbReference>
<dbReference type="SMART" id="SM00487">
    <property type="entry name" value="DEXDc"/>
    <property type="match status" value="1"/>
</dbReference>
<dbReference type="PANTHER" id="PTHR45629:SF7">
    <property type="entry name" value="DNA EXCISION REPAIR PROTEIN ERCC-6-RELATED"/>
    <property type="match status" value="1"/>
</dbReference>
<dbReference type="OMA" id="VHKWLKC"/>
<evidence type="ECO:0000256" key="7">
    <source>
        <dbReference type="ARBA" id="ARBA00024776"/>
    </source>
</evidence>
<keyword evidence="12" id="KW-1185">Reference proteome</keyword>
<dbReference type="GO" id="GO:0005634">
    <property type="term" value="C:nucleus"/>
    <property type="evidence" value="ECO:0007669"/>
    <property type="project" value="TreeGrafter"/>
</dbReference>
<comment type="subunit">
    <text evidence="1">Interacts (via N-terminus) with spn-A/Rad51.</text>
</comment>
<dbReference type="PANTHER" id="PTHR45629">
    <property type="entry name" value="SNF2/RAD54 FAMILY MEMBER"/>
    <property type="match status" value="1"/>
</dbReference>
<reference evidence="13" key="1">
    <citation type="submission" date="2016-04" db="UniProtKB">
        <authorList>
            <consortium name="WormBaseParasite"/>
        </authorList>
    </citation>
    <scope>IDENTIFICATION</scope>
</reference>
<dbReference type="InterPro" id="IPR038718">
    <property type="entry name" value="SNF2-like_sf"/>
</dbReference>
<keyword evidence="3" id="KW-0132">Cell division</keyword>
<dbReference type="SUPFAM" id="SSF52540">
    <property type="entry name" value="P-loop containing nucleoside triphosphate hydrolases"/>
    <property type="match status" value="2"/>
</dbReference>
<sequence length="487" mass="54311">MQCLKQVPFIVNEDEVEKNGEQAVVADPLVSRYLRDHQKDGVRFMFSRLRERKGVILADEMGLGKSIQAIVTAMALMKQSKTLTQNTVKKCLVVVPSSLVNNWKSEFAKWFKTGRIPVITVKCPSDVVCYSSSYSTYPFLVISYELALSYVEKLIPIRFDLLICDEGHRLKNINGKLRSALDSLTIPRRLLLTGTPIQNDIEELFSLLDFVRPTHSQFALLTDNYVLFCAASPLQRRVLTAIADHIQGDPFVLIGFMRKAANHPALLFKALSESKNEASFLCFRFPGATRVGYSSLLFSYPKDFGSAAVRIEDSGKLSVFVEMMTAFQKLGECAVVVSNSTKTLDMLSALCTSLGLHVLRLDGSTPVVDRQKLVNHFNTTKDPKNVFLLSTKAGGVGLNLIGASRLVLFDSDWNPALDQQAMARIWRDGQTRACHIYRLVTALCLLKCSTLSGTILRIKGTIDEKILHRQIKKTGLTSIINFNDQSC</sequence>
<dbReference type="InterPro" id="IPR014001">
    <property type="entry name" value="Helicase_ATP-bd"/>
</dbReference>
<dbReference type="Pfam" id="PF00176">
    <property type="entry name" value="SNF2-rel_dom"/>
    <property type="match status" value="1"/>
</dbReference>
<name>A0A158QYI3_NIPBR</name>
<dbReference type="GO" id="GO:0015616">
    <property type="term" value="F:DNA translocase activity"/>
    <property type="evidence" value="ECO:0007669"/>
    <property type="project" value="TreeGrafter"/>
</dbReference>
<dbReference type="PROSITE" id="PS51194">
    <property type="entry name" value="HELICASE_CTER"/>
    <property type="match status" value="1"/>
</dbReference>
<evidence type="ECO:0000259" key="9">
    <source>
        <dbReference type="PROSITE" id="PS51192"/>
    </source>
</evidence>
<proteinExistence type="predicted"/>
<dbReference type="WBParaSite" id="NBR_0000852701-mRNA-1">
    <property type="protein sequence ID" value="NBR_0000852701-mRNA-1"/>
    <property type="gene ID" value="NBR_0000852701"/>
</dbReference>
<feature type="domain" description="Helicase ATP-binding" evidence="9">
    <location>
        <begin position="46"/>
        <end position="214"/>
    </location>
</feature>
<evidence type="ECO:0000313" key="13">
    <source>
        <dbReference type="WBParaSite" id="NBR_0000852701-mRNA-1"/>
    </source>
</evidence>
<dbReference type="Gene3D" id="3.40.50.10810">
    <property type="entry name" value="Tandem AAA-ATPase domain"/>
    <property type="match status" value="1"/>
</dbReference>
<evidence type="ECO:0000259" key="10">
    <source>
        <dbReference type="PROSITE" id="PS51194"/>
    </source>
</evidence>
<dbReference type="AlphaFoldDB" id="A0A158QYI3"/>
<keyword evidence="6" id="KW-0131">Cell cycle</keyword>
<dbReference type="GO" id="GO:0000724">
    <property type="term" value="P:double-strand break repair via homologous recombination"/>
    <property type="evidence" value="ECO:0007669"/>
    <property type="project" value="TreeGrafter"/>
</dbReference>
<keyword evidence="5" id="KW-0378">Hydrolase</keyword>
<dbReference type="InterPro" id="IPR027417">
    <property type="entry name" value="P-loop_NTPase"/>
</dbReference>
<dbReference type="InterPro" id="IPR001650">
    <property type="entry name" value="Helicase_C-like"/>
</dbReference>
<keyword evidence="4" id="KW-0498">Mitosis</keyword>
<evidence type="ECO:0000313" key="12">
    <source>
        <dbReference type="Proteomes" id="UP000271162"/>
    </source>
</evidence>
<dbReference type="PROSITE" id="PS51192">
    <property type="entry name" value="HELICASE_ATP_BIND_1"/>
    <property type="match status" value="1"/>
</dbReference>
<dbReference type="InterPro" id="IPR000330">
    <property type="entry name" value="SNF2_N"/>
</dbReference>
<comment type="function">
    <text evidence="7">Involved in mitotic DNA repair and meiotic recombination. Functions in the recombinational DNA repair pathway. Essential for interhomolog gene conversion (GC), but may have a less important role in intersister GC than spn-A/Rad51. In the presence of DNA, spn-A/Rad51 enhances the ATPase activity of okr/Rad54.</text>
</comment>
<dbReference type="GO" id="GO:0051301">
    <property type="term" value="P:cell division"/>
    <property type="evidence" value="ECO:0007669"/>
    <property type="project" value="UniProtKB-KW"/>
</dbReference>
<dbReference type="InterPro" id="IPR050496">
    <property type="entry name" value="SNF2_RAD54_helicase_repair"/>
</dbReference>
<dbReference type="Gene3D" id="3.40.50.300">
    <property type="entry name" value="P-loop containing nucleotide triphosphate hydrolases"/>
    <property type="match status" value="1"/>
</dbReference>
<accession>A0A158QYI3</accession>
<protein>
    <recommendedName>
        <fullName evidence="2">DNA repair and recombination protein RAD54-like</fullName>
    </recommendedName>
    <alternativeName>
        <fullName evidence="8">Protein okra</fullName>
    </alternativeName>
</protein>